<accession>A0ACC6P446</accession>
<organism evidence="1 2">
    <name type="scientific">Amphibiibacter pelophylacis</name>
    <dbReference type="NCBI Taxonomy" id="1799477"/>
    <lineage>
        <taxon>Bacteria</taxon>
        <taxon>Pseudomonadati</taxon>
        <taxon>Pseudomonadota</taxon>
        <taxon>Betaproteobacteria</taxon>
        <taxon>Burkholderiales</taxon>
        <taxon>Sphaerotilaceae</taxon>
        <taxon>Amphibiibacter</taxon>
    </lineage>
</organism>
<evidence type="ECO:0000313" key="2">
    <source>
        <dbReference type="Proteomes" id="UP001364695"/>
    </source>
</evidence>
<dbReference type="Proteomes" id="UP001364695">
    <property type="component" value="Unassembled WGS sequence"/>
</dbReference>
<protein>
    <submittedName>
        <fullName evidence="1">Lrp/AsnC family transcriptional regulator</fullName>
    </submittedName>
</protein>
<reference evidence="1" key="1">
    <citation type="submission" date="2023-10" db="EMBL/GenBank/DDBJ databases">
        <title>Amphibacter perezi, gen. nov., sp. nov. a novel taxa of the family Comamonadaceae, class Betaproteobacteria isolated from the skin microbiota of Pelophylax perezi from different populations.</title>
        <authorList>
            <person name="Costa S."/>
            <person name="Proenca D.N."/>
            <person name="Lopes I."/>
            <person name="Morais P.V."/>
        </authorList>
    </citation>
    <scope>NUCLEOTIDE SEQUENCE</scope>
    <source>
        <strain evidence="1">SL12-8</strain>
    </source>
</reference>
<proteinExistence type="predicted"/>
<gene>
    <name evidence="1" type="ORF">RV045_10885</name>
</gene>
<comment type="caution">
    <text evidence="1">The sequence shown here is derived from an EMBL/GenBank/DDBJ whole genome shotgun (WGS) entry which is preliminary data.</text>
</comment>
<dbReference type="EMBL" id="JAWDIE010000017">
    <property type="protein sequence ID" value="MEJ7138927.1"/>
    <property type="molecule type" value="Genomic_DNA"/>
</dbReference>
<sequence length="152" mass="16784">MSLESPVLDATDHLLLQMLERDAHLTHARLAEPLHLSPSAVSRRVQRLEAAGAILGYGARINPQVSGKTTLAFIEIRLASQREAVLEEFERAVQACPAVCECHLMTGEADYLLRVAVADTADYERVYRKHIAALPHVVSIKSAFAMRSLKMP</sequence>
<name>A0ACC6P446_9BURK</name>
<keyword evidence="2" id="KW-1185">Reference proteome</keyword>
<evidence type="ECO:0000313" key="1">
    <source>
        <dbReference type="EMBL" id="MEJ7138927.1"/>
    </source>
</evidence>